<dbReference type="AlphaFoldDB" id="A0A1I2VPJ0"/>
<proteinExistence type="predicted"/>
<reference evidence="2" key="1">
    <citation type="submission" date="2016-10" db="EMBL/GenBank/DDBJ databases">
        <authorList>
            <person name="Varghese N."/>
            <person name="Submissions S."/>
        </authorList>
    </citation>
    <scope>NUCLEOTIDE SEQUENCE [LARGE SCALE GENOMIC DNA]</scope>
    <source>
        <strain evidence="2">ATCC 700379</strain>
    </source>
</reference>
<sequence length="55" mass="6288">MDACRHYNGYQSSAEICVHRSSEWAVKKVRCPVCHAEIEVIVRENTTVREPPSSK</sequence>
<dbReference type="EMBL" id="FOOY01000028">
    <property type="protein sequence ID" value="SFG90329.1"/>
    <property type="molecule type" value="Genomic_DNA"/>
</dbReference>
<name>A0A1I2VPJ0_9BACL</name>
<dbReference type="Proteomes" id="UP000198752">
    <property type="component" value="Unassembled WGS sequence"/>
</dbReference>
<gene>
    <name evidence="1" type="ORF">SAMN02982927_03159</name>
</gene>
<organism evidence="1 2">
    <name type="scientific">Sporolactobacillus nakayamae</name>
    <dbReference type="NCBI Taxonomy" id="269670"/>
    <lineage>
        <taxon>Bacteria</taxon>
        <taxon>Bacillati</taxon>
        <taxon>Bacillota</taxon>
        <taxon>Bacilli</taxon>
        <taxon>Bacillales</taxon>
        <taxon>Sporolactobacillaceae</taxon>
        <taxon>Sporolactobacillus</taxon>
    </lineage>
</organism>
<dbReference type="RefSeq" id="WP_177184831.1">
    <property type="nucleotide sequence ID" value="NZ_FOOY01000028.1"/>
</dbReference>
<evidence type="ECO:0000313" key="2">
    <source>
        <dbReference type="Proteomes" id="UP000198752"/>
    </source>
</evidence>
<accession>A0A1I2VPJ0</accession>
<keyword evidence="2" id="KW-1185">Reference proteome</keyword>
<dbReference type="STRING" id="269670.SAMN02982927_03159"/>
<protein>
    <submittedName>
        <fullName evidence="1">Uncharacterized protein</fullName>
    </submittedName>
</protein>
<evidence type="ECO:0000313" key="1">
    <source>
        <dbReference type="EMBL" id="SFG90329.1"/>
    </source>
</evidence>